<evidence type="ECO:0000256" key="3">
    <source>
        <dbReference type="ARBA" id="ARBA00022475"/>
    </source>
</evidence>
<dbReference type="EMBL" id="JXQV01000051">
    <property type="protein sequence ID" value="KIP98034.1"/>
    <property type="molecule type" value="Genomic_DNA"/>
</dbReference>
<dbReference type="SMART" id="SM00382">
    <property type="entry name" value="AAA"/>
    <property type="match status" value="1"/>
</dbReference>
<dbReference type="InterPro" id="IPR003439">
    <property type="entry name" value="ABC_transporter-like_ATP-bd"/>
</dbReference>
<dbReference type="PROSITE" id="PS51866">
    <property type="entry name" value="MOP"/>
    <property type="match status" value="1"/>
</dbReference>
<keyword evidence="8" id="KW-1278">Translocase</keyword>
<evidence type="ECO:0000259" key="11">
    <source>
        <dbReference type="PROSITE" id="PS50893"/>
    </source>
</evidence>
<keyword evidence="3" id="KW-1003">Cell membrane</keyword>
<keyword evidence="6" id="KW-0547">Nucleotide-binding</keyword>
<proteinExistence type="inferred from homology"/>
<dbReference type="OrthoDB" id="9802264at2"/>
<dbReference type="InterPro" id="IPR011868">
    <property type="entry name" value="ModC_ABC_ATP-bd"/>
</dbReference>
<evidence type="ECO:0000256" key="1">
    <source>
        <dbReference type="ARBA" id="ARBA00005417"/>
    </source>
</evidence>
<keyword evidence="2" id="KW-0813">Transport</keyword>
<evidence type="ECO:0000256" key="4">
    <source>
        <dbReference type="ARBA" id="ARBA00022505"/>
    </source>
</evidence>
<sequence>MTLRLDIEHRLGAFTLEAKLTAGPGVTALFGRSGSGKTSLVRIIAGLTKPQRGLVELEGDVLADSSRRICVPCHKRRFGYVFQEARLFPHLTVEQNLHYGRWFSGASAKPAESADIVEMLGIGSLLKRRPENLSGGEKQRVSIGRALLCAPRLLLMDEPLAALDEARKAEIIPYLERLRDEMKIPIIYVSHSINEVSRLADRIVVLKNGQVEINGPAAAILSRPAFSTHLERREAGSILSGTIEAFDREHGLATLRLTAKALQVPTQWAEVGRAVRVHIPARDVMLATVRPEGLSALNILEGSIAEIMPASDGMVMVQTDCSGDIIQSRITQLSVERLRLEAGMPIFVIVKSAAFDPY</sequence>
<dbReference type="InterPro" id="IPR050334">
    <property type="entry name" value="Molybdenum_import_ModC"/>
</dbReference>
<dbReference type="SUPFAM" id="SSF52540">
    <property type="entry name" value="P-loop containing nucleoside triphosphate hydrolases"/>
    <property type="match status" value="1"/>
</dbReference>
<evidence type="ECO:0000313" key="14">
    <source>
        <dbReference type="Proteomes" id="UP000035017"/>
    </source>
</evidence>
<dbReference type="GO" id="GO:0016020">
    <property type="term" value="C:membrane"/>
    <property type="evidence" value="ECO:0007669"/>
    <property type="project" value="InterPro"/>
</dbReference>
<evidence type="ECO:0000259" key="12">
    <source>
        <dbReference type="PROSITE" id="PS51866"/>
    </source>
</evidence>
<organism evidence="13 14">
    <name type="scientific">Agrobacterium tumefaciens</name>
    <dbReference type="NCBI Taxonomy" id="358"/>
    <lineage>
        <taxon>Bacteria</taxon>
        <taxon>Pseudomonadati</taxon>
        <taxon>Pseudomonadota</taxon>
        <taxon>Alphaproteobacteria</taxon>
        <taxon>Hyphomicrobiales</taxon>
        <taxon>Rhizobiaceae</taxon>
        <taxon>Rhizobium/Agrobacterium group</taxon>
        <taxon>Agrobacterium</taxon>
        <taxon>Agrobacterium tumefaciens complex</taxon>
    </lineage>
</organism>
<dbReference type="InterPro" id="IPR003593">
    <property type="entry name" value="AAA+_ATPase"/>
</dbReference>
<keyword evidence="7 13" id="KW-0067">ATP-binding</keyword>
<evidence type="ECO:0000256" key="2">
    <source>
        <dbReference type="ARBA" id="ARBA00022448"/>
    </source>
</evidence>
<reference evidence="13 14" key="1">
    <citation type="submission" date="2014-12" db="EMBL/GenBank/DDBJ databases">
        <title>16Stimator: statistical estimation of ribosomal gene copy numbers from draft genome assemblies.</title>
        <authorList>
            <person name="Perisin M.A."/>
            <person name="Vetter M."/>
            <person name="Gilbert J.A."/>
            <person name="Bergelson J."/>
        </authorList>
    </citation>
    <scope>NUCLEOTIDE SEQUENCE [LARGE SCALE GENOMIC DNA]</scope>
    <source>
        <strain evidence="13 14">MEJ076</strain>
    </source>
</reference>
<dbReference type="InterPro" id="IPR017871">
    <property type="entry name" value="ABC_transporter-like_CS"/>
</dbReference>
<dbReference type="Proteomes" id="UP000035017">
    <property type="component" value="Unassembled WGS sequence"/>
</dbReference>
<name>A0A0D0KJ62_AGRTU</name>
<dbReference type="GO" id="GO:0016887">
    <property type="term" value="F:ATP hydrolysis activity"/>
    <property type="evidence" value="ECO:0007669"/>
    <property type="project" value="InterPro"/>
</dbReference>
<gene>
    <name evidence="13" type="ORF">RU07_23560</name>
</gene>
<dbReference type="PROSITE" id="PS00211">
    <property type="entry name" value="ABC_TRANSPORTER_1"/>
    <property type="match status" value="1"/>
</dbReference>
<dbReference type="PROSITE" id="PS50893">
    <property type="entry name" value="ABC_TRANSPORTER_2"/>
    <property type="match status" value="1"/>
</dbReference>
<dbReference type="Pfam" id="PF03459">
    <property type="entry name" value="TOBE"/>
    <property type="match status" value="1"/>
</dbReference>
<dbReference type="InterPro" id="IPR004606">
    <property type="entry name" value="Mop_domain"/>
</dbReference>
<dbReference type="Pfam" id="PF00005">
    <property type="entry name" value="ABC_tran"/>
    <property type="match status" value="1"/>
</dbReference>
<keyword evidence="9" id="KW-0472">Membrane</keyword>
<evidence type="ECO:0000256" key="8">
    <source>
        <dbReference type="ARBA" id="ARBA00022967"/>
    </source>
</evidence>
<evidence type="ECO:0000256" key="5">
    <source>
        <dbReference type="ARBA" id="ARBA00022519"/>
    </source>
</evidence>
<evidence type="ECO:0000256" key="6">
    <source>
        <dbReference type="ARBA" id="ARBA00022741"/>
    </source>
</evidence>
<protein>
    <submittedName>
        <fullName evidence="13">Molybdenum ABC transporter ATP-binding protein</fullName>
    </submittedName>
</protein>
<comment type="similarity">
    <text evidence="1">Belongs to the ABC transporter superfamily.</text>
</comment>
<dbReference type="NCBIfam" id="TIGR02142">
    <property type="entry name" value="modC_ABC"/>
    <property type="match status" value="1"/>
</dbReference>
<evidence type="ECO:0000256" key="7">
    <source>
        <dbReference type="ARBA" id="ARBA00022840"/>
    </source>
</evidence>
<dbReference type="GO" id="GO:0005524">
    <property type="term" value="F:ATP binding"/>
    <property type="evidence" value="ECO:0007669"/>
    <property type="project" value="UniProtKB-KW"/>
</dbReference>
<evidence type="ECO:0000256" key="9">
    <source>
        <dbReference type="ARBA" id="ARBA00023136"/>
    </source>
</evidence>
<dbReference type="InterPro" id="IPR008995">
    <property type="entry name" value="Mo/tungstate-bd_C_term_dom"/>
</dbReference>
<dbReference type="GO" id="GO:0015098">
    <property type="term" value="F:molybdate ion transmembrane transporter activity"/>
    <property type="evidence" value="ECO:0007669"/>
    <property type="project" value="InterPro"/>
</dbReference>
<keyword evidence="4 10" id="KW-0500">Molybdenum</keyword>
<accession>A0A0D0KJ62</accession>
<feature type="domain" description="ABC transporter" evidence="11">
    <location>
        <begin position="2"/>
        <end position="233"/>
    </location>
</feature>
<dbReference type="InterPro" id="IPR027417">
    <property type="entry name" value="P-loop_NTPase"/>
</dbReference>
<feature type="domain" description="Mop" evidence="12">
    <location>
        <begin position="293"/>
        <end position="358"/>
    </location>
</feature>
<dbReference type="SUPFAM" id="SSF50331">
    <property type="entry name" value="MOP-like"/>
    <property type="match status" value="1"/>
</dbReference>
<evidence type="ECO:0000256" key="10">
    <source>
        <dbReference type="PROSITE-ProRule" id="PRU01213"/>
    </source>
</evidence>
<dbReference type="GO" id="GO:0140359">
    <property type="term" value="F:ABC-type transporter activity"/>
    <property type="evidence" value="ECO:0007669"/>
    <property type="project" value="InterPro"/>
</dbReference>
<dbReference type="PANTHER" id="PTHR43514:SF4">
    <property type="entry name" value="ABC TRANSPORTER I FAMILY MEMBER 10"/>
    <property type="match status" value="1"/>
</dbReference>
<comment type="caution">
    <text evidence="13">The sequence shown here is derived from an EMBL/GenBank/DDBJ whole genome shotgun (WGS) entry which is preliminary data.</text>
</comment>
<dbReference type="PANTHER" id="PTHR43514">
    <property type="entry name" value="ABC TRANSPORTER I FAMILY MEMBER 10"/>
    <property type="match status" value="1"/>
</dbReference>
<dbReference type="Gene3D" id="3.40.50.300">
    <property type="entry name" value="P-loop containing nucleotide triphosphate hydrolases"/>
    <property type="match status" value="1"/>
</dbReference>
<dbReference type="AlphaFoldDB" id="A0A0D0KJ62"/>
<dbReference type="InterPro" id="IPR005116">
    <property type="entry name" value="Transp-assoc_OB_typ1"/>
</dbReference>
<evidence type="ECO:0000313" key="13">
    <source>
        <dbReference type="EMBL" id="KIP98034.1"/>
    </source>
</evidence>
<keyword evidence="5" id="KW-0997">Cell inner membrane</keyword>
<dbReference type="Gene3D" id="2.40.50.100">
    <property type="match status" value="1"/>
</dbReference>